<sequence length="465" mass="53086">MHENIQRCFGLRMGDSDRQYYSLREMEVLGEIPSYQRKKAFGNTKSNKTTNGLWKSSQSLHRQQYNILYVKKSGGTRSKVLLAISEEIWKHCICTGTRIIMDYVSTYINPANESSRLLEFDSKNLPKTPRRKGNNGFSSTLLENQYLVPRSTKASASKTINDSGNGNNIRSHELQVTADKEQGTLTRSMALKRARYEEEDITEDTIDIILNSEQTRKRYKKYGAVQTRYLSDATKITSTSEFFIIRHHQFFNLAEAKRRVESRNNQISEEDFESSRPIYYFVHKLLHENENIGPDDPRIIFAATMRAILSEAATMLTQGRVDNLQYGLNLQGKPARALSTAPAASSNTPVALSGQLYCDGATCYPGQYPCGTYTAIHKRTSPPPRTNAVPILYPSRKGFSERTISWKREREGWNVKPPVGSRLQLFKKTWEKLTDNLWVKETIANGYKLPFVSQSPLTRHPNKKI</sequence>
<keyword evidence="2" id="KW-1185">Reference proteome</keyword>
<accession>A0A2T9ZGX9</accession>
<proteinExistence type="predicted"/>
<name>A0A2T9ZGX9_9FUNG</name>
<organism evidence="1 2">
    <name type="scientific">Smittium megazygosporum</name>
    <dbReference type="NCBI Taxonomy" id="133381"/>
    <lineage>
        <taxon>Eukaryota</taxon>
        <taxon>Fungi</taxon>
        <taxon>Fungi incertae sedis</taxon>
        <taxon>Zoopagomycota</taxon>
        <taxon>Kickxellomycotina</taxon>
        <taxon>Harpellomycetes</taxon>
        <taxon>Harpellales</taxon>
        <taxon>Legeriomycetaceae</taxon>
        <taxon>Smittium</taxon>
    </lineage>
</organism>
<evidence type="ECO:0000313" key="1">
    <source>
        <dbReference type="EMBL" id="PVV03777.1"/>
    </source>
</evidence>
<dbReference type="AlphaFoldDB" id="A0A2T9ZGX9"/>
<dbReference type="OrthoDB" id="5545891at2759"/>
<comment type="caution">
    <text evidence="1">The sequence shown here is derived from an EMBL/GenBank/DDBJ whole genome shotgun (WGS) entry which is preliminary data.</text>
</comment>
<dbReference type="Proteomes" id="UP000245609">
    <property type="component" value="Unassembled WGS sequence"/>
</dbReference>
<reference evidence="1 2" key="1">
    <citation type="journal article" date="2018" name="MBio">
        <title>Comparative Genomics Reveals the Core Gene Toolbox for the Fungus-Insect Symbiosis.</title>
        <authorList>
            <person name="Wang Y."/>
            <person name="Stata M."/>
            <person name="Wang W."/>
            <person name="Stajich J.E."/>
            <person name="White M.M."/>
            <person name="Moncalvo J.M."/>
        </authorList>
    </citation>
    <scope>NUCLEOTIDE SEQUENCE [LARGE SCALE GENOMIC DNA]</scope>
    <source>
        <strain evidence="1 2">SC-DP-2</strain>
    </source>
</reference>
<protein>
    <submittedName>
        <fullName evidence="1">Uncharacterized protein</fullName>
    </submittedName>
</protein>
<evidence type="ECO:0000313" key="2">
    <source>
        <dbReference type="Proteomes" id="UP000245609"/>
    </source>
</evidence>
<dbReference type="EMBL" id="MBFS01000192">
    <property type="protein sequence ID" value="PVV03777.1"/>
    <property type="molecule type" value="Genomic_DNA"/>
</dbReference>
<gene>
    <name evidence="1" type="ORF">BB560_001733</name>
</gene>